<feature type="transmembrane region" description="Helical" evidence="2">
    <location>
        <begin position="33"/>
        <end position="54"/>
    </location>
</feature>
<dbReference type="Proteomes" id="UP000325211">
    <property type="component" value="Chromosome"/>
</dbReference>
<sequence length="186" mass="20289">MERGCEVPGPDEADEPPEPVVYDAHWRGERRTAIGVAALLLALLLVVDAGLGRLTVVRGLAWTGLAFLLFVVLLPPRVSAAPGRLSSRGLFTRRTVRTDRLISVRWVDGVAQRMIVCDDDGHHVEVDPNVMVRNPALWRRFDRDARGSLERGLLLCGGTAIAQLAGRVGLRETDESPSPGETRPVS</sequence>
<dbReference type="RefSeq" id="WP_150208949.1">
    <property type="nucleotide sequence ID" value="NZ_CP029190.1"/>
</dbReference>
<accession>A0A5P2D5L4</accession>
<keyword evidence="2" id="KW-1133">Transmembrane helix</keyword>
<feature type="transmembrane region" description="Helical" evidence="2">
    <location>
        <begin position="60"/>
        <end position="78"/>
    </location>
</feature>
<evidence type="ECO:0008006" key="5">
    <source>
        <dbReference type="Google" id="ProtNLM"/>
    </source>
</evidence>
<protein>
    <recommendedName>
        <fullName evidence="5">PH domain-containing protein</fullName>
    </recommendedName>
</protein>
<dbReference type="OrthoDB" id="4333532at2"/>
<dbReference type="AlphaFoldDB" id="A0A5P2D5L4"/>
<reference evidence="3 4" key="1">
    <citation type="submission" date="2018-05" db="EMBL/GenBank/DDBJ databases">
        <title>Streptomyces venezuelae.</title>
        <authorList>
            <person name="Kim W."/>
            <person name="Lee N."/>
            <person name="Cho B.-K."/>
        </authorList>
    </citation>
    <scope>NUCLEOTIDE SEQUENCE [LARGE SCALE GENOMIC DNA]</scope>
    <source>
        <strain evidence="3 4">ATCC 21782</strain>
    </source>
</reference>
<keyword evidence="2" id="KW-0812">Transmembrane</keyword>
<name>A0A5P2D5L4_STRVZ</name>
<proteinExistence type="predicted"/>
<evidence type="ECO:0000313" key="3">
    <source>
        <dbReference type="EMBL" id="QES49368.1"/>
    </source>
</evidence>
<evidence type="ECO:0000256" key="2">
    <source>
        <dbReference type="SAM" id="Phobius"/>
    </source>
</evidence>
<feature type="region of interest" description="Disordered" evidence="1">
    <location>
        <begin position="167"/>
        <end position="186"/>
    </location>
</feature>
<organism evidence="3 4">
    <name type="scientific">Streptomyces venezuelae</name>
    <dbReference type="NCBI Taxonomy" id="54571"/>
    <lineage>
        <taxon>Bacteria</taxon>
        <taxon>Bacillati</taxon>
        <taxon>Actinomycetota</taxon>
        <taxon>Actinomycetes</taxon>
        <taxon>Kitasatosporales</taxon>
        <taxon>Streptomycetaceae</taxon>
        <taxon>Streptomyces</taxon>
    </lineage>
</organism>
<gene>
    <name evidence="3" type="ORF">DEJ50_17700</name>
</gene>
<keyword evidence="2" id="KW-0472">Membrane</keyword>
<evidence type="ECO:0000256" key="1">
    <source>
        <dbReference type="SAM" id="MobiDB-lite"/>
    </source>
</evidence>
<evidence type="ECO:0000313" key="4">
    <source>
        <dbReference type="Proteomes" id="UP000325211"/>
    </source>
</evidence>
<dbReference type="EMBL" id="CP029190">
    <property type="protein sequence ID" value="QES49368.1"/>
    <property type="molecule type" value="Genomic_DNA"/>
</dbReference>